<dbReference type="InterPro" id="IPR002110">
    <property type="entry name" value="Ankyrin_rpt"/>
</dbReference>
<feature type="repeat" description="ANK" evidence="3">
    <location>
        <begin position="609"/>
        <end position="641"/>
    </location>
</feature>
<proteinExistence type="predicted"/>
<feature type="repeat" description="ANK" evidence="3">
    <location>
        <begin position="575"/>
        <end position="608"/>
    </location>
</feature>
<keyword evidence="2 3" id="KW-0040">ANK repeat</keyword>
<dbReference type="Pfam" id="PF12796">
    <property type="entry name" value="Ank_2"/>
    <property type="match status" value="2"/>
</dbReference>
<gene>
    <name evidence="5" type="ORF">N7G274_009259</name>
</gene>
<name>A0ABR3ZWM2_9LECA</name>
<feature type="repeat" description="ANK" evidence="3">
    <location>
        <begin position="510"/>
        <end position="542"/>
    </location>
</feature>
<dbReference type="SMART" id="SM00248">
    <property type="entry name" value="ANK"/>
    <property type="match status" value="8"/>
</dbReference>
<evidence type="ECO:0000256" key="4">
    <source>
        <dbReference type="SAM" id="MobiDB-lite"/>
    </source>
</evidence>
<evidence type="ECO:0008006" key="7">
    <source>
        <dbReference type="Google" id="ProtNLM"/>
    </source>
</evidence>
<evidence type="ECO:0000256" key="2">
    <source>
        <dbReference type="ARBA" id="ARBA00023043"/>
    </source>
</evidence>
<dbReference type="Gene3D" id="1.25.40.20">
    <property type="entry name" value="Ankyrin repeat-containing domain"/>
    <property type="match status" value="3"/>
</dbReference>
<dbReference type="PANTHER" id="PTHR24198:SF165">
    <property type="entry name" value="ANKYRIN REPEAT-CONTAINING PROTEIN-RELATED"/>
    <property type="match status" value="1"/>
</dbReference>
<accession>A0ABR3ZWM2</accession>
<organism evidence="5 6">
    <name type="scientific">Stereocaulon virgatum</name>
    <dbReference type="NCBI Taxonomy" id="373712"/>
    <lineage>
        <taxon>Eukaryota</taxon>
        <taxon>Fungi</taxon>
        <taxon>Dikarya</taxon>
        <taxon>Ascomycota</taxon>
        <taxon>Pezizomycotina</taxon>
        <taxon>Lecanoromycetes</taxon>
        <taxon>OSLEUM clade</taxon>
        <taxon>Lecanoromycetidae</taxon>
        <taxon>Lecanorales</taxon>
        <taxon>Lecanorineae</taxon>
        <taxon>Stereocaulaceae</taxon>
        <taxon>Stereocaulon</taxon>
    </lineage>
</organism>
<dbReference type="PROSITE" id="PS50088">
    <property type="entry name" value="ANK_REPEAT"/>
    <property type="match status" value="5"/>
</dbReference>
<feature type="repeat" description="ANK" evidence="3">
    <location>
        <begin position="543"/>
        <end position="575"/>
    </location>
</feature>
<dbReference type="Pfam" id="PF00023">
    <property type="entry name" value="Ank"/>
    <property type="match status" value="2"/>
</dbReference>
<keyword evidence="1" id="KW-0677">Repeat</keyword>
<dbReference type="PRINTS" id="PR01415">
    <property type="entry name" value="ANKYRIN"/>
</dbReference>
<feature type="repeat" description="ANK" evidence="3">
    <location>
        <begin position="405"/>
        <end position="437"/>
    </location>
</feature>
<protein>
    <recommendedName>
        <fullName evidence="7">Ankyrin</fullName>
    </recommendedName>
</protein>
<dbReference type="PANTHER" id="PTHR24198">
    <property type="entry name" value="ANKYRIN REPEAT AND PROTEIN KINASE DOMAIN-CONTAINING PROTEIN"/>
    <property type="match status" value="1"/>
</dbReference>
<evidence type="ECO:0000313" key="5">
    <source>
        <dbReference type="EMBL" id="KAL2038039.1"/>
    </source>
</evidence>
<dbReference type="PROSITE" id="PS50297">
    <property type="entry name" value="ANK_REP_REGION"/>
    <property type="match status" value="5"/>
</dbReference>
<dbReference type="InterPro" id="IPR036770">
    <property type="entry name" value="Ankyrin_rpt-contain_sf"/>
</dbReference>
<sequence>MDPLSITASTLTVLTALETASQLIKSYRDAPGQWEALKKEISDVTATVRGVARVIKDNKDKVDTLSNNGSHLTLALSNIREKAQELKSLLRSCVISSSSPSIETKISRISWLKVRSKVQILQAELRDGRLNLSIALATFTASSSLRVELNVRDVLLIAHKTSLDQQQLQKSLTEERDQRRLAQDQTCAQVLTQLERLQLQRRETGHYLTDDQVKPETLVDNLQDAQKTDEHGGPVAQAPFPLVVPVNSSPRSDFRSEQVSHWDSIRVRADLVNVSTCSRSCICSCHKHRRLSTPRLLDRFLGTLFIGYSGSPLLSQKCDQIFCCGQKNSSTTLIYQFPRWFVISRLIQLKAIVTAMYGPELSLRFNRVVDGKALVFYYATTGDVSKMKRLFEQGRASPSDVRFDSGWTPFHYAIQNNQVDVCRLLLQAGGDPYVETEAPTTAVDYAGAKILGSSVKDSVINNLRELFFDSQFLEHGKLSGLHKIILQICPGSIRDELQKSTAMLDTTDSTGRSPLSWASQKGEAGAVRVLLEHGADPNKNDNTNMTPLHYAAQADTPDCLLLLLAYGARLTQQTRGWTALHYACAYHDELSYVRPLLDHGAEIDKRTYVGKTALSLSIVHDHLKVATLLIKIGADIDVLDKGGVSPLALSFQFRRLEAMKLLLRYGATHKVVSEGDDTMLHLVAKFPDLRIIKYLSQCNLGDVDLDAKNKDGLTACECIQLQNTDSKIALAFQRLLTRTKSKTETMDERSFRLGTQDPWESDSTTEIFEDAVEE</sequence>
<reference evidence="5 6" key="1">
    <citation type="submission" date="2024-09" db="EMBL/GenBank/DDBJ databases">
        <title>Rethinking Asexuality: The Enigmatic Case of Functional Sexual Genes in Lepraria (Stereocaulaceae).</title>
        <authorList>
            <person name="Doellman M."/>
            <person name="Sun Y."/>
            <person name="Barcenas-Pena A."/>
            <person name="Lumbsch H.T."/>
            <person name="Grewe F."/>
        </authorList>
    </citation>
    <scope>NUCLEOTIDE SEQUENCE [LARGE SCALE GENOMIC DNA]</scope>
    <source>
        <strain evidence="5 6">Mercado 3170</strain>
    </source>
</reference>
<dbReference type="EMBL" id="JBEFKJ010000035">
    <property type="protein sequence ID" value="KAL2038039.1"/>
    <property type="molecule type" value="Genomic_DNA"/>
</dbReference>
<keyword evidence="6" id="KW-1185">Reference proteome</keyword>
<comment type="caution">
    <text evidence="5">The sequence shown here is derived from an EMBL/GenBank/DDBJ whole genome shotgun (WGS) entry which is preliminary data.</text>
</comment>
<evidence type="ECO:0000313" key="6">
    <source>
        <dbReference type="Proteomes" id="UP001590950"/>
    </source>
</evidence>
<feature type="region of interest" description="Disordered" evidence="4">
    <location>
        <begin position="747"/>
        <end position="774"/>
    </location>
</feature>
<dbReference type="Proteomes" id="UP001590950">
    <property type="component" value="Unassembled WGS sequence"/>
</dbReference>
<evidence type="ECO:0000256" key="3">
    <source>
        <dbReference type="PROSITE-ProRule" id="PRU00023"/>
    </source>
</evidence>
<dbReference type="SUPFAM" id="SSF48403">
    <property type="entry name" value="Ankyrin repeat"/>
    <property type="match status" value="1"/>
</dbReference>
<evidence type="ECO:0000256" key="1">
    <source>
        <dbReference type="ARBA" id="ARBA00022737"/>
    </source>
</evidence>